<dbReference type="Proteomes" id="UP001230649">
    <property type="component" value="Unassembled WGS sequence"/>
</dbReference>
<gene>
    <name evidence="1" type="ORF">QFC20_002767</name>
</gene>
<reference evidence="1" key="1">
    <citation type="submission" date="2023-04" db="EMBL/GenBank/DDBJ databases">
        <title>Draft Genome sequencing of Naganishia species isolated from polar environments using Oxford Nanopore Technology.</title>
        <authorList>
            <person name="Leo P."/>
            <person name="Venkateswaran K."/>
        </authorList>
    </citation>
    <scope>NUCLEOTIDE SEQUENCE</scope>
    <source>
        <strain evidence="1">MNA-CCFEE 5262</strain>
    </source>
</reference>
<name>A0ACC2WIR2_9TREE</name>
<proteinExistence type="predicted"/>
<sequence length="593" mass="65505">MNTYEDAPNPFSSDPSPPATPKDAAARSPAGSPSRSSTPLPQDQETPFAQSGGSKTSSVISAASGSPPPTFRATFPSPGSKSYVGPKVKEGNCCDRDAELQAGVEISIVDAVKTTEGGKSSYIIYVIKTGNHECRRRYSAFDSLRTSLVALYPVLIVPPIPSKQSLTDYAVKGQSKAKEDATVIARRMRMLEDFLRRVARHPILSGEHVFHRFLDNEVSWHPDARFMDSEAFTDKFANHLSGTMEKVNRRTVKRWADRGQGASELGALLNGFSLETKGSLQRAVEKFGQAVDAEQLTTALLLQQWERGVTEPLHVYAQYAQIIRQRLAFRHQKHVQYELVQEALEHQRDKLDALEQAEREARRLEEALETGGRGLTGTIEQSEEEMRAERERERKRQERLSKRKQGGGNGYSFFSAVKHSLSGMMDVDPEATRRANIGRTRDNIAQLEDSLQASAQDLKYASATLQADLDRFQRQKVSDLRDMAIKLAEIHRDFAKTNLQAWKEAQTAIRNIEPHPNQPPPPSTLSATSAENSPMKPTSQSRTTATSPSRNPSSHTSLSPGSPPIQGGVRPQRSGSSERRDSSLSQGYSAGPL</sequence>
<protein>
    <submittedName>
        <fullName evidence="1">Uncharacterized protein</fullName>
    </submittedName>
</protein>
<evidence type="ECO:0000313" key="1">
    <source>
        <dbReference type="EMBL" id="KAJ9110726.1"/>
    </source>
</evidence>
<organism evidence="1 2">
    <name type="scientific">Naganishia adeliensis</name>
    <dbReference type="NCBI Taxonomy" id="92952"/>
    <lineage>
        <taxon>Eukaryota</taxon>
        <taxon>Fungi</taxon>
        <taxon>Dikarya</taxon>
        <taxon>Basidiomycota</taxon>
        <taxon>Agaricomycotina</taxon>
        <taxon>Tremellomycetes</taxon>
        <taxon>Filobasidiales</taxon>
        <taxon>Filobasidiaceae</taxon>
        <taxon>Naganishia</taxon>
    </lineage>
</organism>
<dbReference type="EMBL" id="JASBWS010000022">
    <property type="protein sequence ID" value="KAJ9110726.1"/>
    <property type="molecule type" value="Genomic_DNA"/>
</dbReference>
<comment type="caution">
    <text evidence="1">The sequence shown here is derived from an EMBL/GenBank/DDBJ whole genome shotgun (WGS) entry which is preliminary data.</text>
</comment>
<keyword evidence="2" id="KW-1185">Reference proteome</keyword>
<accession>A0ACC2WIR2</accession>
<evidence type="ECO:0000313" key="2">
    <source>
        <dbReference type="Proteomes" id="UP001230649"/>
    </source>
</evidence>